<dbReference type="PROSITE" id="PS01124">
    <property type="entry name" value="HTH_ARAC_FAMILY_2"/>
    <property type="match status" value="1"/>
</dbReference>
<name>A0A840CLE1_9BACT</name>
<dbReference type="PROSITE" id="PS50109">
    <property type="entry name" value="HIS_KIN"/>
    <property type="match status" value="1"/>
</dbReference>
<dbReference type="Gene3D" id="2.60.40.10">
    <property type="entry name" value="Immunoglobulins"/>
    <property type="match status" value="1"/>
</dbReference>
<dbReference type="InterPro" id="IPR036097">
    <property type="entry name" value="HisK_dim/P_sf"/>
</dbReference>
<dbReference type="FunFam" id="3.30.565.10:FF:000006">
    <property type="entry name" value="Sensor histidine kinase WalK"/>
    <property type="match status" value="1"/>
</dbReference>
<evidence type="ECO:0000256" key="2">
    <source>
        <dbReference type="ARBA" id="ARBA00012438"/>
    </source>
</evidence>
<dbReference type="InterPro" id="IPR005467">
    <property type="entry name" value="His_kinase_dom"/>
</dbReference>
<dbReference type="InterPro" id="IPR011006">
    <property type="entry name" value="CheY-like_superfamily"/>
</dbReference>
<accession>A0A840CLE1</accession>
<dbReference type="SUPFAM" id="SSF55874">
    <property type="entry name" value="ATPase domain of HSP90 chaperone/DNA topoisomerase II/histidine kinase"/>
    <property type="match status" value="1"/>
</dbReference>
<dbReference type="Gene3D" id="3.30.565.10">
    <property type="entry name" value="Histidine kinase-like ATPase, C-terminal domain"/>
    <property type="match status" value="1"/>
</dbReference>
<dbReference type="PANTHER" id="PTHR43547">
    <property type="entry name" value="TWO-COMPONENT HISTIDINE KINASE"/>
    <property type="match status" value="1"/>
</dbReference>
<evidence type="ECO:0000259" key="13">
    <source>
        <dbReference type="PROSITE" id="PS50110"/>
    </source>
</evidence>
<dbReference type="InterPro" id="IPR001789">
    <property type="entry name" value="Sig_transdc_resp-reg_receiver"/>
</dbReference>
<dbReference type="GO" id="GO:0043565">
    <property type="term" value="F:sequence-specific DNA binding"/>
    <property type="evidence" value="ECO:0007669"/>
    <property type="project" value="InterPro"/>
</dbReference>
<dbReference type="Pfam" id="PF07494">
    <property type="entry name" value="Reg_prop"/>
    <property type="match status" value="2"/>
</dbReference>
<keyword evidence="10" id="KW-0732">Signal</keyword>
<gene>
    <name evidence="14" type="ORF">GGR21_000129</name>
</gene>
<dbReference type="Pfam" id="PF07495">
    <property type="entry name" value="Y_Y_Y"/>
    <property type="match status" value="1"/>
</dbReference>
<feature type="chain" id="PRO_5032427975" description="histidine kinase" evidence="10">
    <location>
        <begin position="20"/>
        <end position="1352"/>
    </location>
</feature>
<dbReference type="InterPro" id="IPR003594">
    <property type="entry name" value="HATPase_dom"/>
</dbReference>
<dbReference type="PRINTS" id="PR00344">
    <property type="entry name" value="BCTRLSENSOR"/>
</dbReference>
<dbReference type="Pfam" id="PF00072">
    <property type="entry name" value="Response_reg"/>
    <property type="match status" value="1"/>
</dbReference>
<proteinExistence type="predicted"/>
<feature type="domain" description="Response regulatory" evidence="13">
    <location>
        <begin position="1100"/>
        <end position="1215"/>
    </location>
</feature>
<dbReference type="PANTHER" id="PTHR43547:SF2">
    <property type="entry name" value="HYBRID SIGNAL TRANSDUCTION HISTIDINE KINASE C"/>
    <property type="match status" value="1"/>
</dbReference>
<feature type="transmembrane region" description="Helical" evidence="9">
    <location>
        <begin position="765"/>
        <end position="787"/>
    </location>
</feature>
<protein>
    <recommendedName>
        <fullName evidence="2">histidine kinase</fullName>
        <ecNumber evidence="2">2.7.13.3</ecNumber>
    </recommendedName>
</protein>
<dbReference type="GO" id="GO:0000155">
    <property type="term" value="F:phosphorelay sensor kinase activity"/>
    <property type="evidence" value="ECO:0007669"/>
    <property type="project" value="InterPro"/>
</dbReference>
<dbReference type="InterPro" id="IPR009057">
    <property type="entry name" value="Homeodomain-like_sf"/>
</dbReference>
<dbReference type="Pfam" id="PF12833">
    <property type="entry name" value="HTH_18"/>
    <property type="match status" value="1"/>
</dbReference>
<sequence>MRFIIALFLGFMSILSANSQIDYKFRTLSPGGGFYYDGVSRIEQDKEGFIWVLMANELYRFDGYQYKRYHSYFKEMEDSVRWSFVNMASDSKGNFYVNTNNGLFIYDGIQDKFDKIFNPVDHVRVDGRDSVWIKVDNRWSLLDTKSGNLTTPLYDGESLSMIGNIFCTHGDDLYLFSNYSRIYRFNYIKKEFHLCSNMPYADGVISYARAYKGKLWVLKHKYGLFKIDLSTFAIEERFDLFNGDNATQVRTFFIDKNGCIWVGSLSGLDIFDPDKKMWTQFTHSETDFFSLPNNSVWAINEDRQKNIWIGTYSGLLSYVNLDEKKAFKTYTPRKNQLSHIPVSAFAEDDNFIWVGTEGGGINQISKTTGEFSYYKSTLGSKKITFDNIKSMVVDKDKNLWIAMYTGGLDCYNTKTNQVRNFRSRKDSNSLLNNNIRKIIKDGDLGLWIIYQQQKTIISFYSFKDNLFYHYDIDGENETRYLFDILRSGEDQLWTITNKKLYRMNTRDHSVDVMQQKDSTFMDFNTFCLDDSGNIWIGTIGNGLVRYNPSKSEFTLFSEILKYNIYSIFNICYDDEGNLWMGTDNGLIRYNIKKDHYSKYDKGDGVQGQVYYPLAAMKGLNGDLYFGGTNGFTIVNPKNIPHNTYKPKVIISELLIDHKPSKLNFIPNDSLGLKNELVLNYSQANFGFRFSSDNYLIPEKNHYKYRLRGYDDRWIEVNASNRVALYSKVPAGTYYFEVLAANNDGVWSDHPTIIKIIRKPALWLSWPAYILYTIIICGIIFMILRYYYEKKKLKNQLYLENLEKEKKEQIHQAQLRFFTNISHDFRTPLSLILAALGRLRQEGLKEYYYRILNSNAQRLLNLINELMDFRTVENGKMKLAIEAFNVNEYVEKLALDFTDYAKQHNITFNIIKDKGMPREVYADKHLIEKIVMNLLNNAFKYTKEGGTISIEILSNSDVFSSRYENQYTVKNEELLVSPFSIVVRDSGVGISKESISNVFERFYKVNTVNTDSHLGTGIGLALVKSIVLLHKGTISIYSERDKGTDMEVRLPLDKSVYEDSEFLVKVDDIESIDTNPIEDNDLEEEGGLVEEETVLLRDKKRVLLAEDNNDLRILLAGALSDNYEVIEAADGLIAEEFINEMEIDLIISDIMMPFKDGVTLCREVKNDIKTSHIPFILLTAKNSVESKIEGAGSGADIYLEKPIDISFLILSVQNIFKHQQQLKEYYAKNYFVDSAELSTNEHDNKFLKKFVEIIEANIDQSEMDVNYIASQLLMSRSKLYTKIKSLTDKSIVEFILSHRMRKAARMIIEEDLTMREIMAHVGIESQSYFTNAFKKEFGETPTAFAAKHRKKNK</sequence>
<keyword evidence="14" id="KW-0238">DNA-binding</keyword>
<keyword evidence="9" id="KW-0472">Membrane</keyword>
<dbReference type="SMART" id="SM00448">
    <property type="entry name" value="REC"/>
    <property type="match status" value="1"/>
</dbReference>
<evidence type="ECO:0000256" key="7">
    <source>
        <dbReference type="ARBA" id="ARBA00023163"/>
    </source>
</evidence>
<dbReference type="CDD" id="cd17574">
    <property type="entry name" value="REC_OmpR"/>
    <property type="match status" value="1"/>
</dbReference>
<dbReference type="InterPro" id="IPR003661">
    <property type="entry name" value="HisK_dim/P_dom"/>
</dbReference>
<dbReference type="SMART" id="SM00387">
    <property type="entry name" value="HATPase_c"/>
    <property type="match status" value="1"/>
</dbReference>
<organism evidence="14 15">
    <name type="scientific">Dysgonomonas hofstadii</name>
    <dbReference type="NCBI Taxonomy" id="637886"/>
    <lineage>
        <taxon>Bacteria</taxon>
        <taxon>Pseudomonadati</taxon>
        <taxon>Bacteroidota</taxon>
        <taxon>Bacteroidia</taxon>
        <taxon>Bacteroidales</taxon>
        <taxon>Dysgonomonadaceae</taxon>
        <taxon>Dysgonomonas</taxon>
    </lineage>
</organism>
<keyword evidence="9" id="KW-0812">Transmembrane</keyword>
<dbReference type="InterPro" id="IPR004358">
    <property type="entry name" value="Sig_transdc_His_kin-like_C"/>
</dbReference>
<evidence type="ECO:0000256" key="10">
    <source>
        <dbReference type="SAM" id="SignalP"/>
    </source>
</evidence>
<dbReference type="EMBL" id="JACIEP010000001">
    <property type="protein sequence ID" value="MBB4034244.1"/>
    <property type="molecule type" value="Genomic_DNA"/>
</dbReference>
<dbReference type="InterPro" id="IPR011123">
    <property type="entry name" value="Y_Y_Y"/>
</dbReference>
<evidence type="ECO:0000256" key="1">
    <source>
        <dbReference type="ARBA" id="ARBA00000085"/>
    </source>
</evidence>
<comment type="catalytic activity">
    <reaction evidence="1">
        <text>ATP + protein L-histidine = ADP + protein N-phospho-L-histidine.</text>
        <dbReference type="EC" id="2.7.13.3"/>
    </reaction>
</comment>
<dbReference type="Gene3D" id="3.40.50.2300">
    <property type="match status" value="1"/>
</dbReference>
<dbReference type="SUPFAM" id="SSF63829">
    <property type="entry name" value="Calcium-dependent phosphotriesterase"/>
    <property type="match status" value="3"/>
</dbReference>
<dbReference type="SUPFAM" id="SSF46689">
    <property type="entry name" value="Homeodomain-like"/>
    <property type="match status" value="1"/>
</dbReference>
<dbReference type="InterPro" id="IPR036890">
    <property type="entry name" value="HATPase_C_sf"/>
</dbReference>
<dbReference type="CDD" id="cd00082">
    <property type="entry name" value="HisKA"/>
    <property type="match status" value="1"/>
</dbReference>
<evidence type="ECO:0000256" key="3">
    <source>
        <dbReference type="ARBA" id="ARBA00022553"/>
    </source>
</evidence>
<dbReference type="Pfam" id="PF02518">
    <property type="entry name" value="HATPase_c"/>
    <property type="match status" value="1"/>
</dbReference>
<dbReference type="SMART" id="SM00342">
    <property type="entry name" value="HTH_ARAC"/>
    <property type="match status" value="1"/>
</dbReference>
<keyword evidence="9" id="KW-1133">Transmembrane helix</keyword>
<dbReference type="Pfam" id="PF00512">
    <property type="entry name" value="HisKA"/>
    <property type="match status" value="1"/>
</dbReference>
<evidence type="ECO:0000256" key="5">
    <source>
        <dbReference type="ARBA" id="ARBA00022777"/>
    </source>
</evidence>
<dbReference type="Gene3D" id="1.10.287.130">
    <property type="match status" value="1"/>
</dbReference>
<dbReference type="GO" id="GO:0003700">
    <property type="term" value="F:DNA-binding transcription factor activity"/>
    <property type="evidence" value="ECO:0007669"/>
    <property type="project" value="InterPro"/>
</dbReference>
<dbReference type="InterPro" id="IPR015943">
    <property type="entry name" value="WD40/YVTN_repeat-like_dom_sf"/>
</dbReference>
<dbReference type="Gene3D" id="1.10.10.60">
    <property type="entry name" value="Homeodomain-like"/>
    <property type="match status" value="1"/>
</dbReference>
<evidence type="ECO:0000256" key="9">
    <source>
        <dbReference type="SAM" id="Phobius"/>
    </source>
</evidence>
<evidence type="ECO:0000256" key="4">
    <source>
        <dbReference type="ARBA" id="ARBA00022679"/>
    </source>
</evidence>
<dbReference type="EC" id="2.7.13.3" evidence="2"/>
<dbReference type="SUPFAM" id="SSF47384">
    <property type="entry name" value="Homodimeric domain of signal transducing histidine kinase"/>
    <property type="match status" value="1"/>
</dbReference>
<feature type="modified residue" description="4-aspartylphosphate" evidence="8">
    <location>
        <position position="1148"/>
    </location>
</feature>
<feature type="signal peptide" evidence="10">
    <location>
        <begin position="1"/>
        <end position="19"/>
    </location>
</feature>
<dbReference type="InterPro" id="IPR013783">
    <property type="entry name" value="Ig-like_fold"/>
</dbReference>
<comment type="caution">
    <text evidence="14">The sequence shown here is derived from an EMBL/GenBank/DDBJ whole genome shotgun (WGS) entry which is preliminary data.</text>
</comment>
<keyword evidence="7" id="KW-0804">Transcription</keyword>
<evidence type="ECO:0000259" key="12">
    <source>
        <dbReference type="PROSITE" id="PS50109"/>
    </source>
</evidence>
<keyword evidence="4" id="KW-0808">Transferase</keyword>
<keyword evidence="3 8" id="KW-0597">Phosphoprotein</keyword>
<evidence type="ECO:0000313" key="14">
    <source>
        <dbReference type="EMBL" id="MBB4034244.1"/>
    </source>
</evidence>
<evidence type="ECO:0000256" key="6">
    <source>
        <dbReference type="ARBA" id="ARBA00023015"/>
    </source>
</evidence>
<dbReference type="PROSITE" id="PS50110">
    <property type="entry name" value="RESPONSE_REGULATORY"/>
    <property type="match status" value="1"/>
</dbReference>
<dbReference type="Proteomes" id="UP000555103">
    <property type="component" value="Unassembled WGS sequence"/>
</dbReference>
<feature type="domain" description="HTH araC/xylS-type" evidence="11">
    <location>
        <begin position="1247"/>
        <end position="1346"/>
    </location>
</feature>
<evidence type="ECO:0000313" key="15">
    <source>
        <dbReference type="Proteomes" id="UP000555103"/>
    </source>
</evidence>
<reference evidence="14 15" key="1">
    <citation type="submission" date="2020-08" db="EMBL/GenBank/DDBJ databases">
        <title>Genomic Encyclopedia of Type Strains, Phase IV (KMG-IV): sequencing the most valuable type-strain genomes for metagenomic binning, comparative biology and taxonomic classification.</title>
        <authorList>
            <person name="Goeker M."/>
        </authorList>
    </citation>
    <scope>NUCLEOTIDE SEQUENCE [LARGE SCALE GENOMIC DNA]</scope>
    <source>
        <strain evidence="14 15">DSM 104969</strain>
    </source>
</reference>
<evidence type="ECO:0000256" key="8">
    <source>
        <dbReference type="PROSITE-ProRule" id="PRU00169"/>
    </source>
</evidence>
<dbReference type="InterPro" id="IPR018060">
    <property type="entry name" value="HTH_AraC"/>
</dbReference>
<feature type="domain" description="Histidine kinase" evidence="12">
    <location>
        <begin position="819"/>
        <end position="1053"/>
    </location>
</feature>
<dbReference type="RefSeq" id="WP_183305205.1">
    <property type="nucleotide sequence ID" value="NZ_JACIEP010000001.1"/>
</dbReference>
<evidence type="ECO:0000259" key="11">
    <source>
        <dbReference type="PROSITE" id="PS01124"/>
    </source>
</evidence>
<keyword evidence="5 14" id="KW-0418">Kinase</keyword>
<dbReference type="SMART" id="SM00388">
    <property type="entry name" value="HisKA"/>
    <property type="match status" value="1"/>
</dbReference>
<dbReference type="InterPro" id="IPR011110">
    <property type="entry name" value="Reg_prop"/>
</dbReference>
<dbReference type="SUPFAM" id="SSF52172">
    <property type="entry name" value="CheY-like"/>
    <property type="match status" value="1"/>
</dbReference>
<keyword evidence="6" id="KW-0805">Transcription regulation</keyword>
<dbReference type="Gene3D" id="2.130.10.10">
    <property type="entry name" value="YVTN repeat-like/Quinoprotein amine dehydrogenase"/>
    <property type="match status" value="2"/>
</dbReference>
<keyword evidence="15" id="KW-1185">Reference proteome</keyword>